<dbReference type="NCBIfam" id="TIGR01494">
    <property type="entry name" value="ATPase_P-type"/>
    <property type="match status" value="1"/>
</dbReference>
<dbReference type="SFLD" id="SFLDS00003">
    <property type="entry name" value="Haloacid_Dehalogenase"/>
    <property type="match status" value="1"/>
</dbReference>
<dbReference type="NCBIfam" id="TIGR00003">
    <property type="entry name" value="copper ion binding protein"/>
    <property type="match status" value="2"/>
</dbReference>
<dbReference type="AlphaFoldDB" id="A0A921HNR3"/>
<dbReference type="Pfam" id="PF00122">
    <property type="entry name" value="E1-E2_ATPase"/>
    <property type="match status" value="1"/>
</dbReference>
<dbReference type="PROSITE" id="PS00154">
    <property type="entry name" value="ATPASE_E1_E2"/>
    <property type="match status" value="1"/>
</dbReference>
<keyword evidence="10" id="KW-0187">Copper transport</keyword>
<dbReference type="SUPFAM" id="SSF56784">
    <property type="entry name" value="HAD-like"/>
    <property type="match status" value="1"/>
</dbReference>
<dbReference type="InterPro" id="IPR027256">
    <property type="entry name" value="P-typ_ATPase_IB"/>
</dbReference>
<feature type="transmembrane region" description="Helical" evidence="21">
    <location>
        <begin position="208"/>
        <end position="226"/>
    </location>
</feature>
<evidence type="ECO:0000256" key="6">
    <source>
        <dbReference type="ARBA" id="ARBA00022692"/>
    </source>
</evidence>
<keyword evidence="5" id="KW-0813">Transport</keyword>
<dbReference type="GO" id="GO:0016887">
    <property type="term" value="F:ATP hydrolysis activity"/>
    <property type="evidence" value="ECO:0007669"/>
    <property type="project" value="InterPro"/>
</dbReference>
<evidence type="ECO:0000256" key="18">
    <source>
        <dbReference type="ARBA" id="ARBA00029719"/>
    </source>
</evidence>
<keyword evidence="11 21" id="KW-0067">ATP-binding</keyword>
<dbReference type="InterPro" id="IPR006122">
    <property type="entry name" value="HMA_Cu_ion-bd"/>
</dbReference>
<feature type="transmembrane region" description="Helical" evidence="21">
    <location>
        <begin position="701"/>
        <end position="723"/>
    </location>
</feature>
<dbReference type="GO" id="GO:0043682">
    <property type="term" value="F:P-type divalent copper transporter activity"/>
    <property type="evidence" value="ECO:0007669"/>
    <property type="project" value="TreeGrafter"/>
</dbReference>
<accession>A0A921HNR3</accession>
<dbReference type="CDD" id="cd02094">
    <property type="entry name" value="P-type_ATPase_Cu-like"/>
    <property type="match status" value="1"/>
</dbReference>
<dbReference type="PROSITE" id="PS50846">
    <property type="entry name" value="HMA_2"/>
    <property type="match status" value="2"/>
</dbReference>
<dbReference type="Gene3D" id="3.40.1110.10">
    <property type="entry name" value="Calcium-transporting ATPase, cytoplasmic domain N"/>
    <property type="match status" value="1"/>
</dbReference>
<feature type="transmembrane region" description="Helical" evidence="21">
    <location>
        <begin position="170"/>
        <end position="196"/>
    </location>
</feature>
<comment type="catalytic activity">
    <reaction evidence="20">
        <text>Cu(+)(in) + ATP + H2O = Cu(+)(out) + ADP + phosphate + H(+)</text>
        <dbReference type="Rhea" id="RHEA:25792"/>
        <dbReference type="ChEBI" id="CHEBI:15377"/>
        <dbReference type="ChEBI" id="CHEBI:15378"/>
        <dbReference type="ChEBI" id="CHEBI:30616"/>
        <dbReference type="ChEBI" id="CHEBI:43474"/>
        <dbReference type="ChEBI" id="CHEBI:49552"/>
        <dbReference type="ChEBI" id="CHEBI:456216"/>
        <dbReference type="EC" id="7.2.2.8"/>
    </reaction>
</comment>
<dbReference type="Proteomes" id="UP000780768">
    <property type="component" value="Unassembled WGS sequence"/>
</dbReference>
<dbReference type="CDD" id="cd00371">
    <property type="entry name" value="HMA"/>
    <property type="match status" value="2"/>
</dbReference>
<gene>
    <name evidence="23" type="ORF">K8V65_08135</name>
</gene>
<dbReference type="InterPro" id="IPR036163">
    <property type="entry name" value="HMA_dom_sf"/>
</dbReference>
<evidence type="ECO:0000256" key="4">
    <source>
        <dbReference type="ARBA" id="ARBA00015102"/>
    </source>
</evidence>
<comment type="subcellular location">
    <subcellularLocation>
        <location evidence="1">Cell membrane</location>
        <topology evidence="1">Multi-pass membrane protein</topology>
    </subcellularLocation>
</comment>
<feature type="transmembrane region" description="Helical" evidence="21">
    <location>
        <begin position="388"/>
        <end position="409"/>
    </location>
</feature>
<dbReference type="InterPro" id="IPR023299">
    <property type="entry name" value="ATPase_P-typ_cyto_dom_N"/>
</dbReference>
<evidence type="ECO:0000256" key="19">
    <source>
        <dbReference type="ARBA" id="ARBA00033239"/>
    </source>
</evidence>
<comment type="similarity">
    <text evidence="2 21">Belongs to the cation transport ATPase (P-type) (TC 3.A.3) family. Type IB subfamily.</text>
</comment>
<dbReference type="InterPro" id="IPR006121">
    <property type="entry name" value="HMA_dom"/>
</dbReference>
<dbReference type="Gene3D" id="3.30.70.100">
    <property type="match status" value="2"/>
</dbReference>
<evidence type="ECO:0000313" key="23">
    <source>
        <dbReference type="EMBL" id="HJF85613.1"/>
    </source>
</evidence>
<evidence type="ECO:0000256" key="7">
    <source>
        <dbReference type="ARBA" id="ARBA00022723"/>
    </source>
</evidence>
<dbReference type="InterPro" id="IPR017969">
    <property type="entry name" value="Heavy-metal-associated_CS"/>
</dbReference>
<evidence type="ECO:0000256" key="17">
    <source>
        <dbReference type="ARBA" id="ARBA00023136"/>
    </source>
</evidence>
<keyword evidence="8" id="KW-0677">Repeat</keyword>
<dbReference type="PRINTS" id="PR00119">
    <property type="entry name" value="CATATPASE"/>
</dbReference>
<reference evidence="23" key="2">
    <citation type="submission" date="2021-09" db="EMBL/GenBank/DDBJ databases">
        <authorList>
            <person name="Gilroy R."/>
        </authorList>
    </citation>
    <scope>NUCLEOTIDE SEQUENCE</scope>
    <source>
        <strain evidence="23">7318</strain>
    </source>
</reference>
<dbReference type="InterPro" id="IPR044492">
    <property type="entry name" value="P_typ_ATPase_HD_dom"/>
</dbReference>
<keyword evidence="9 21" id="KW-0547">Nucleotide-binding</keyword>
<dbReference type="PRINTS" id="PR00943">
    <property type="entry name" value="CUATPASE"/>
</dbReference>
<dbReference type="GO" id="GO:0140581">
    <property type="term" value="F:P-type monovalent copper transporter activity"/>
    <property type="evidence" value="ECO:0007669"/>
    <property type="project" value="UniProtKB-EC"/>
</dbReference>
<dbReference type="PANTHER" id="PTHR43520:SF8">
    <property type="entry name" value="P-TYPE CU(+) TRANSPORTER"/>
    <property type="match status" value="1"/>
</dbReference>
<feature type="transmembrane region" description="Helical" evidence="21">
    <location>
        <begin position="98"/>
        <end position="119"/>
    </location>
</feature>
<dbReference type="EC" id="7.2.2.8" evidence="3"/>
<evidence type="ECO:0000256" key="10">
    <source>
        <dbReference type="ARBA" id="ARBA00022796"/>
    </source>
</evidence>
<feature type="domain" description="HMA" evidence="22">
    <location>
        <begin position="2"/>
        <end position="68"/>
    </location>
</feature>
<dbReference type="GO" id="GO:0005507">
    <property type="term" value="F:copper ion binding"/>
    <property type="evidence" value="ECO:0007669"/>
    <property type="project" value="InterPro"/>
</dbReference>
<dbReference type="EMBL" id="DYVR01000226">
    <property type="protein sequence ID" value="HJF85613.1"/>
    <property type="molecule type" value="Genomic_DNA"/>
</dbReference>
<feature type="transmembrane region" description="Helical" evidence="21">
    <location>
        <begin position="729"/>
        <end position="748"/>
    </location>
</feature>
<dbReference type="FunFam" id="3.30.70.100:FF:000001">
    <property type="entry name" value="ATPase copper transporting beta"/>
    <property type="match status" value="1"/>
</dbReference>
<keyword evidence="6 21" id="KW-0812">Transmembrane</keyword>
<dbReference type="NCBIfam" id="TIGR01511">
    <property type="entry name" value="ATPase-IB1_Cu"/>
    <property type="match status" value="1"/>
</dbReference>
<dbReference type="InterPro" id="IPR059000">
    <property type="entry name" value="ATPase_P-type_domA"/>
</dbReference>
<feature type="domain" description="HMA" evidence="22">
    <location>
        <begin position="798"/>
        <end position="863"/>
    </location>
</feature>
<keyword evidence="17 21" id="KW-0472">Membrane</keyword>
<evidence type="ECO:0000256" key="12">
    <source>
        <dbReference type="ARBA" id="ARBA00022842"/>
    </source>
</evidence>
<proteinExistence type="inferred from homology"/>
<dbReference type="SUPFAM" id="SSF55008">
    <property type="entry name" value="HMA, heavy metal-associated domain"/>
    <property type="match status" value="2"/>
</dbReference>
<comment type="caution">
    <text evidence="23">The sequence shown here is derived from an EMBL/GenBank/DDBJ whole genome shotgun (WGS) entry which is preliminary data.</text>
</comment>
<evidence type="ECO:0000256" key="2">
    <source>
        <dbReference type="ARBA" id="ARBA00006024"/>
    </source>
</evidence>
<evidence type="ECO:0000256" key="16">
    <source>
        <dbReference type="ARBA" id="ARBA00023065"/>
    </source>
</evidence>
<feature type="transmembrane region" description="Helical" evidence="21">
    <location>
        <begin position="360"/>
        <end position="382"/>
    </location>
</feature>
<keyword evidence="13" id="KW-1278">Translocase</keyword>
<reference evidence="23" key="1">
    <citation type="journal article" date="2021" name="PeerJ">
        <title>Extensive microbial diversity within the chicken gut microbiome revealed by metagenomics and culture.</title>
        <authorList>
            <person name="Gilroy R."/>
            <person name="Ravi A."/>
            <person name="Getino M."/>
            <person name="Pursley I."/>
            <person name="Horton D.L."/>
            <person name="Alikhan N.F."/>
            <person name="Baker D."/>
            <person name="Gharbi K."/>
            <person name="Hall N."/>
            <person name="Watson M."/>
            <person name="Adriaenssens E.M."/>
            <person name="Foster-Nyarko E."/>
            <person name="Jarju S."/>
            <person name="Secka A."/>
            <person name="Antonio M."/>
            <person name="Oren A."/>
            <person name="Chaudhuri R.R."/>
            <person name="La Ragione R."/>
            <person name="Hildebrand F."/>
            <person name="Pallen M.J."/>
        </authorList>
    </citation>
    <scope>NUCLEOTIDE SEQUENCE</scope>
    <source>
        <strain evidence="23">7318</strain>
    </source>
</reference>
<dbReference type="InterPro" id="IPR018303">
    <property type="entry name" value="ATPase_P-typ_P_site"/>
</dbReference>
<protein>
    <recommendedName>
        <fullName evidence="4">Copper-exporting P-type ATPase</fullName>
        <ecNumber evidence="3">7.2.2.8</ecNumber>
    </recommendedName>
    <alternativeName>
        <fullName evidence="18">Copper-exporting P-type ATPase A</fullName>
    </alternativeName>
    <alternativeName>
        <fullName evidence="19">Cu(+)-exporting ATPase</fullName>
    </alternativeName>
</protein>
<evidence type="ECO:0000256" key="21">
    <source>
        <dbReference type="RuleBase" id="RU362081"/>
    </source>
</evidence>
<dbReference type="PROSITE" id="PS01047">
    <property type="entry name" value="HMA_1"/>
    <property type="match status" value="2"/>
</dbReference>
<dbReference type="InterPro" id="IPR023298">
    <property type="entry name" value="ATPase_P-typ_TM_dom_sf"/>
</dbReference>
<dbReference type="GO" id="GO:0005886">
    <property type="term" value="C:plasma membrane"/>
    <property type="evidence" value="ECO:0007669"/>
    <property type="project" value="UniProtKB-SubCell"/>
</dbReference>
<keyword evidence="21" id="KW-1003">Cell membrane</keyword>
<sequence length="868" mass="92987">MRKEQYNITGMTCAACSARIEKSVGKLSGMNEVAVNLLKNSMTVTYDDSVLSTRTIIDTVVKAGYGASLKDEAKGKTAAKKETVNIAKEQYEQIKKRLILSIVFTVPLSFISMGHMFAWPFLSVFSGDENAMVLALTLFLLVIPVVFINFKFFRVGYRTLLHGSPNMDTLIALGSSAAVVYGIYAMYKIAAALGAGDWQTVHQFAGDLYFESASMILTLITFGKFLEARAKGKTSDAITKLMNLAPKTAVVERDGREEEIAVEDLAVGDIVIIRAGQSVPTDGTITEGTAAVDESAITGESIPAEKSVNDKLIGATVLKSGFVKMQVQSVGEDTALAQIIHLVDEATSSKAPIAQMADKVSGVFVPIVIAVAVLTMLVWLFIGESFEFALTTAIAVLVISCPCALGLATPTAIMVGTGRGATNGILIKSAQALETLHSIKTVVLDKTGTVTQGTPSVTDIIHSDKISAEDFLQLAASLENYSEHPLAKAIVAKAQAENISFLPAQDFSATAGSGVQGTINGKKYSAGNRKVLSQYNLYNEPLQNWEKKLAQEGKTPLFFVQDGEFIGIIALADTIKPTSYAAIAELKQMGIDTVMLTGDNAQTAQAVQKAVKVDKVIAEVLPQDKAGEVQKLQQSGKTAMVGDGINDAPALAQADVGIAIGAGTDIAIEAADLVLMKNKLTDVVGAIQLSKAVITNIKENLFWALFYNVICIPIAAGVFYPAFGLKLSPVIGALAMSFSSVFVVSNALRLRFFRPKYAENINHAQNNDSQQQNCHTEAVSIVQNINQKSNNKKDDVKMKKKLTIEGMMCQNCVKHVTKALQKLDGVAEVEVSLEQKSAVVTMNNEIADDVLSKAITDMDYEVVKIETV</sequence>
<dbReference type="Gene3D" id="2.70.150.10">
    <property type="entry name" value="Calcium-transporting ATPase, cytoplasmic transduction domain A"/>
    <property type="match status" value="1"/>
</dbReference>
<dbReference type="Pfam" id="PF00702">
    <property type="entry name" value="Hydrolase"/>
    <property type="match status" value="1"/>
</dbReference>
<evidence type="ECO:0000256" key="20">
    <source>
        <dbReference type="ARBA" id="ARBA00049289"/>
    </source>
</evidence>
<dbReference type="PANTHER" id="PTHR43520">
    <property type="entry name" value="ATP7, ISOFORM B"/>
    <property type="match status" value="1"/>
</dbReference>
<evidence type="ECO:0000256" key="9">
    <source>
        <dbReference type="ARBA" id="ARBA00022741"/>
    </source>
</evidence>
<keyword evidence="15" id="KW-0186">Copper</keyword>
<dbReference type="Pfam" id="PF00403">
    <property type="entry name" value="HMA"/>
    <property type="match status" value="2"/>
</dbReference>
<evidence type="ECO:0000256" key="11">
    <source>
        <dbReference type="ARBA" id="ARBA00022840"/>
    </source>
</evidence>
<keyword evidence="16" id="KW-0406">Ion transport</keyword>
<evidence type="ECO:0000256" key="14">
    <source>
        <dbReference type="ARBA" id="ARBA00022989"/>
    </source>
</evidence>
<evidence type="ECO:0000256" key="3">
    <source>
        <dbReference type="ARBA" id="ARBA00012517"/>
    </source>
</evidence>
<name>A0A921HNR3_9FIRM</name>
<dbReference type="SFLD" id="SFLDF00027">
    <property type="entry name" value="p-type_atpase"/>
    <property type="match status" value="1"/>
</dbReference>
<organism evidence="23 24">
    <name type="scientific">Megamonas hypermegale</name>
    <dbReference type="NCBI Taxonomy" id="158847"/>
    <lineage>
        <taxon>Bacteria</taxon>
        <taxon>Bacillati</taxon>
        <taxon>Bacillota</taxon>
        <taxon>Negativicutes</taxon>
        <taxon>Selenomonadales</taxon>
        <taxon>Selenomonadaceae</taxon>
        <taxon>Megamonas</taxon>
    </lineage>
</organism>
<dbReference type="Gene3D" id="3.40.50.1000">
    <property type="entry name" value="HAD superfamily/HAD-like"/>
    <property type="match status" value="1"/>
</dbReference>
<keyword evidence="7 21" id="KW-0479">Metal-binding</keyword>
<dbReference type="NCBIfam" id="TIGR01525">
    <property type="entry name" value="ATPase-IB_hvy"/>
    <property type="match status" value="1"/>
</dbReference>
<dbReference type="SUPFAM" id="SSF81665">
    <property type="entry name" value="Calcium ATPase, transmembrane domain M"/>
    <property type="match status" value="1"/>
</dbReference>
<dbReference type="SUPFAM" id="SSF81653">
    <property type="entry name" value="Calcium ATPase, transduction domain A"/>
    <property type="match status" value="1"/>
</dbReference>
<evidence type="ECO:0000256" key="15">
    <source>
        <dbReference type="ARBA" id="ARBA00023008"/>
    </source>
</evidence>
<dbReference type="GO" id="GO:0005524">
    <property type="term" value="F:ATP binding"/>
    <property type="evidence" value="ECO:0007669"/>
    <property type="project" value="UniProtKB-UniRule"/>
</dbReference>
<dbReference type="GO" id="GO:0055070">
    <property type="term" value="P:copper ion homeostasis"/>
    <property type="evidence" value="ECO:0007669"/>
    <property type="project" value="TreeGrafter"/>
</dbReference>
<evidence type="ECO:0000256" key="13">
    <source>
        <dbReference type="ARBA" id="ARBA00022967"/>
    </source>
</evidence>
<dbReference type="InterPro" id="IPR008250">
    <property type="entry name" value="ATPase_P-typ_transduc_dom_A_sf"/>
</dbReference>
<evidence type="ECO:0000256" key="5">
    <source>
        <dbReference type="ARBA" id="ARBA00022448"/>
    </source>
</evidence>
<dbReference type="InterPro" id="IPR001757">
    <property type="entry name" value="P_typ_ATPase"/>
</dbReference>
<feature type="transmembrane region" description="Helical" evidence="21">
    <location>
        <begin position="131"/>
        <end position="150"/>
    </location>
</feature>
<evidence type="ECO:0000256" key="8">
    <source>
        <dbReference type="ARBA" id="ARBA00022737"/>
    </source>
</evidence>
<evidence type="ECO:0000259" key="22">
    <source>
        <dbReference type="PROSITE" id="PS50846"/>
    </source>
</evidence>
<keyword evidence="14 21" id="KW-1133">Transmembrane helix</keyword>
<dbReference type="InterPro" id="IPR023214">
    <property type="entry name" value="HAD_sf"/>
</dbReference>
<dbReference type="SFLD" id="SFLDG00002">
    <property type="entry name" value="C1.7:_P-type_atpase_like"/>
    <property type="match status" value="1"/>
</dbReference>
<evidence type="ECO:0000313" key="24">
    <source>
        <dbReference type="Proteomes" id="UP000780768"/>
    </source>
</evidence>
<evidence type="ECO:0000256" key="1">
    <source>
        <dbReference type="ARBA" id="ARBA00004651"/>
    </source>
</evidence>
<dbReference type="InterPro" id="IPR036412">
    <property type="entry name" value="HAD-like_sf"/>
</dbReference>
<dbReference type="FunFam" id="2.70.150.10:FF:000002">
    <property type="entry name" value="Copper-transporting ATPase 1, putative"/>
    <property type="match status" value="1"/>
</dbReference>
<dbReference type="FunFam" id="3.30.70.100:FF:000005">
    <property type="entry name" value="Copper-exporting P-type ATPase A"/>
    <property type="match status" value="1"/>
</dbReference>
<keyword evidence="12" id="KW-0460">Magnesium</keyword>